<reference evidence="1" key="2">
    <citation type="submission" date="2016-06" db="EMBL/GenBank/DDBJ databases">
        <title>The genome of a short-lived fish provides insights into sex chromosome evolution and the genetic control of aging.</title>
        <authorList>
            <person name="Reichwald K."/>
            <person name="Felder M."/>
            <person name="Petzold A."/>
            <person name="Koch P."/>
            <person name="Groth M."/>
            <person name="Platzer M."/>
        </authorList>
    </citation>
    <scope>NUCLEOTIDE SEQUENCE</scope>
    <source>
        <tissue evidence="1">Brain</tissue>
    </source>
</reference>
<name>A0A1A8UMB7_NOTFU</name>
<sequence length="34" mass="3985">VRRSSNPHLQQNFQSIPWDAEGIESKWVLFRAST</sequence>
<feature type="non-terminal residue" evidence="1">
    <location>
        <position position="1"/>
    </location>
</feature>
<gene>
    <name evidence="1" type="primary">CCDC74A</name>
</gene>
<dbReference type="EMBL" id="HAEJ01008015">
    <property type="protein sequence ID" value="SBS48472.1"/>
    <property type="molecule type" value="Transcribed_RNA"/>
</dbReference>
<accession>A0A1A8UMB7</accession>
<dbReference type="AlphaFoldDB" id="A0A1A8UMB7"/>
<organism evidence="1">
    <name type="scientific">Nothobranchius furzeri</name>
    <name type="common">Turquoise killifish</name>
    <dbReference type="NCBI Taxonomy" id="105023"/>
    <lineage>
        <taxon>Eukaryota</taxon>
        <taxon>Metazoa</taxon>
        <taxon>Chordata</taxon>
        <taxon>Craniata</taxon>
        <taxon>Vertebrata</taxon>
        <taxon>Euteleostomi</taxon>
        <taxon>Actinopterygii</taxon>
        <taxon>Neopterygii</taxon>
        <taxon>Teleostei</taxon>
        <taxon>Neoteleostei</taxon>
        <taxon>Acanthomorphata</taxon>
        <taxon>Ovalentaria</taxon>
        <taxon>Atherinomorphae</taxon>
        <taxon>Cyprinodontiformes</taxon>
        <taxon>Nothobranchiidae</taxon>
        <taxon>Nothobranchius</taxon>
    </lineage>
</organism>
<proteinExistence type="predicted"/>
<reference evidence="1" key="1">
    <citation type="submission" date="2016-05" db="EMBL/GenBank/DDBJ databases">
        <authorList>
            <person name="Lavstsen T."/>
            <person name="Jespersen J.S."/>
        </authorList>
    </citation>
    <scope>NUCLEOTIDE SEQUENCE</scope>
    <source>
        <tissue evidence="1">Brain</tissue>
    </source>
</reference>
<feature type="non-terminal residue" evidence="1">
    <location>
        <position position="34"/>
    </location>
</feature>
<evidence type="ECO:0000313" key="1">
    <source>
        <dbReference type="EMBL" id="SBS48472.1"/>
    </source>
</evidence>
<protein>
    <submittedName>
        <fullName evidence="1">Coiled-coil domain containing 74A</fullName>
    </submittedName>
</protein>